<comment type="caution">
    <text evidence="8">The sequence shown here is derived from an EMBL/GenBank/DDBJ whole genome shotgun (WGS) entry which is preliminary data.</text>
</comment>
<keyword evidence="1" id="KW-0805">Transcription regulation</keyword>
<dbReference type="Gene3D" id="3.40.50.2300">
    <property type="match status" value="1"/>
</dbReference>
<comment type="caution">
    <text evidence="4">Lacks conserved residue(s) required for the propagation of feature annotation.</text>
</comment>
<evidence type="ECO:0000313" key="9">
    <source>
        <dbReference type="Proteomes" id="UP001501447"/>
    </source>
</evidence>
<proteinExistence type="predicted"/>
<evidence type="ECO:0000256" key="5">
    <source>
        <dbReference type="SAM" id="MobiDB-lite"/>
    </source>
</evidence>
<feature type="domain" description="HTH luxR-type" evidence="6">
    <location>
        <begin position="137"/>
        <end position="202"/>
    </location>
</feature>
<keyword evidence="2" id="KW-0238">DNA-binding</keyword>
<dbReference type="PRINTS" id="PR00038">
    <property type="entry name" value="HTHLUXR"/>
</dbReference>
<evidence type="ECO:0000313" key="8">
    <source>
        <dbReference type="EMBL" id="GAA2636104.1"/>
    </source>
</evidence>
<keyword evidence="9" id="KW-1185">Reference proteome</keyword>
<evidence type="ECO:0000256" key="1">
    <source>
        <dbReference type="ARBA" id="ARBA00023015"/>
    </source>
</evidence>
<dbReference type="InterPro" id="IPR001789">
    <property type="entry name" value="Sig_transdc_resp-reg_receiver"/>
</dbReference>
<dbReference type="Proteomes" id="UP001501447">
    <property type="component" value="Unassembled WGS sequence"/>
</dbReference>
<sequence length="255" mass="27043">MSLIAVVEYHSLLRRGLESLISGQPRLNLVAVVAEPSQIEQPWTQADVILFGPHPHAAPPLDETIGELADCGRVLLITRPADPGLVALALQSGAHGCVAEHTEEDELLRAVDTVAHGGIHIAAELAAGLRDELRKPPAVAPSTLARREVETLRWLAAGFTHSQIARRMDLTEATVSTYVKRIRSKLNVGNKADLTRRAIELGLLQEEPDPLVAGNSQRIRRIPSAAGDRRPPGTAGTAGGLSPSAGAVTLADRAG</sequence>
<reference evidence="9" key="1">
    <citation type="journal article" date="2019" name="Int. J. Syst. Evol. Microbiol.">
        <title>The Global Catalogue of Microorganisms (GCM) 10K type strain sequencing project: providing services to taxonomists for standard genome sequencing and annotation.</title>
        <authorList>
            <consortium name="The Broad Institute Genomics Platform"/>
            <consortium name="The Broad Institute Genome Sequencing Center for Infectious Disease"/>
            <person name="Wu L."/>
            <person name="Ma J."/>
        </authorList>
    </citation>
    <scope>NUCLEOTIDE SEQUENCE [LARGE SCALE GENOMIC DNA]</scope>
    <source>
        <strain evidence="9">JCM 16373</strain>
    </source>
</reference>
<gene>
    <name evidence="8" type="ORF">GCM10009863_60750</name>
</gene>
<dbReference type="SMART" id="SM00421">
    <property type="entry name" value="HTH_LUXR"/>
    <property type="match status" value="1"/>
</dbReference>
<name>A0ABP6D7U4_9ACTN</name>
<dbReference type="InterPro" id="IPR016032">
    <property type="entry name" value="Sig_transdc_resp-reg_C-effctor"/>
</dbReference>
<evidence type="ECO:0000259" key="7">
    <source>
        <dbReference type="PROSITE" id="PS50110"/>
    </source>
</evidence>
<evidence type="ECO:0000259" key="6">
    <source>
        <dbReference type="PROSITE" id="PS50043"/>
    </source>
</evidence>
<dbReference type="RefSeq" id="WP_344570267.1">
    <property type="nucleotide sequence ID" value="NZ_BAAARJ010000026.1"/>
</dbReference>
<dbReference type="InterPro" id="IPR000792">
    <property type="entry name" value="Tscrpt_reg_LuxR_C"/>
</dbReference>
<keyword evidence="3" id="KW-0804">Transcription</keyword>
<evidence type="ECO:0000256" key="3">
    <source>
        <dbReference type="ARBA" id="ARBA00023163"/>
    </source>
</evidence>
<evidence type="ECO:0000256" key="2">
    <source>
        <dbReference type="ARBA" id="ARBA00023125"/>
    </source>
</evidence>
<feature type="domain" description="Response regulatory" evidence="7">
    <location>
        <begin position="3"/>
        <end position="115"/>
    </location>
</feature>
<dbReference type="SUPFAM" id="SSF46894">
    <property type="entry name" value="C-terminal effector domain of the bipartite response regulators"/>
    <property type="match status" value="1"/>
</dbReference>
<dbReference type="PROSITE" id="PS50043">
    <property type="entry name" value="HTH_LUXR_2"/>
    <property type="match status" value="1"/>
</dbReference>
<evidence type="ECO:0000256" key="4">
    <source>
        <dbReference type="PROSITE-ProRule" id="PRU00169"/>
    </source>
</evidence>
<dbReference type="EMBL" id="BAAARJ010000026">
    <property type="protein sequence ID" value="GAA2636104.1"/>
    <property type="molecule type" value="Genomic_DNA"/>
</dbReference>
<dbReference type="CDD" id="cd06170">
    <property type="entry name" value="LuxR_C_like"/>
    <property type="match status" value="1"/>
</dbReference>
<dbReference type="PROSITE" id="PS50110">
    <property type="entry name" value="RESPONSE_REGULATORY"/>
    <property type="match status" value="1"/>
</dbReference>
<dbReference type="PANTHER" id="PTHR44688">
    <property type="entry name" value="DNA-BINDING TRANSCRIPTIONAL ACTIVATOR DEVR_DOSR"/>
    <property type="match status" value="1"/>
</dbReference>
<accession>A0ABP6D7U4</accession>
<organism evidence="8 9">
    <name type="scientific">Streptomyces axinellae</name>
    <dbReference type="NCBI Taxonomy" id="552788"/>
    <lineage>
        <taxon>Bacteria</taxon>
        <taxon>Bacillati</taxon>
        <taxon>Actinomycetota</taxon>
        <taxon>Actinomycetes</taxon>
        <taxon>Kitasatosporales</taxon>
        <taxon>Streptomycetaceae</taxon>
        <taxon>Streptomyces</taxon>
    </lineage>
</organism>
<feature type="region of interest" description="Disordered" evidence="5">
    <location>
        <begin position="220"/>
        <end position="255"/>
    </location>
</feature>
<dbReference type="PANTHER" id="PTHR44688:SF16">
    <property type="entry name" value="DNA-BINDING TRANSCRIPTIONAL ACTIVATOR DEVR_DOSR"/>
    <property type="match status" value="1"/>
</dbReference>
<dbReference type="Pfam" id="PF00196">
    <property type="entry name" value="GerE"/>
    <property type="match status" value="1"/>
</dbReference>
<protein>
    <submittedName>
        <fullName evidence="8">Response regulator transcription factor</fullName>
    </submittedName>
</protein>